<dbReference type="Proteomes" id="UP000469523">
    <property type="component" value="Unassembled WGS sequence"/>
</dbReference>
<dbReference type="GO" id="GO:0007165">
    <property type="term" value="P:signal transduction"/>
    <property type="evidence" value="ECO:0007669"/>
    <property type="project" value="UniProtKB-KW"/>
</dbReference>
<accession>A0A6N7XIY5</accession>
<name>A0A6N7XIY5_9FIRM</name>
<feature type="domain" description="HAMP" evidence="12">
    <location>
        <begin position="277"/>
        <end position="332"/>
    </location>
</feature>
<dbReference type="Pfam" id="PF02743">
    <property type="entry name" value="dCache_1"/>
    <property type="match status" value="1"/>
</dbReference>
<dbReference type="EMBL" id="VUNQ01000023">
    <property type="protein sequence ID" value="MSU02041.1"/>
    <property type="molecule type" value="Genomic_DNA"/>
</dbReference>
<evidence type="ECO:0000313" key="14">
    <source>
        <dbReference type="Proteomes" id="UP000469523"/>
    </source>
</evidence>
<evidence type="ECO:0000256" key="3">
    <source>
        <dbReference type="ARBA" id="ARBA00022500"/>
    </source>
</evidence>
<keyword evidence="14" id="KW-1185">Reference proteome</keyword>
<dbReference type="SUPFAM" id="SSF103190">
    <property type="entry name" value="Sensory domain-like"/>
    <property type="match status" value="1"/>
</dbReference>
<gene>
    <name evidence="13" type="ORF">FYJ83_11225</name>
</gene>
<evidence type="ECO:0000259" key="11">
    <source>
        <dbReference type="PROSITE" id="PS50111"/>
    </source>
</evidence>
<dbReference type="PROSITE" id="PS50885">
    <property type="entry name" value="HAMP"/>
    <property type="match status" value="1"/>
</dbReference>
<keyword evidence="6 10" id="KW-0472">Membrane</keyword>
<comment type="similarity">
    <text evidence="8">Belongs to the methyl-accepting chemotaxis (MCP) protein family.</text>
</comment>
<keyword evidence="3" id="KW-0145">Chemotaxis</keyword>
<dbReference type="InterPro" id="IPR029151">
    <property type="entry name" value="Sensor-like_sf"/>
</dbReference>
<dbReference type="SMART" id="SM00283">
    <property type="entry name" value="MA"/>
    <property type="match status" value="1"/>
</dbReference>
<keyword evidence="4 10" id="KW-0812">Transmembrane</keyword>
<comment type="subcellular location">
    <subcellularLocation>
        <location evidence="1">Cell membrane</location>
        <topology evidence="1">Multi-pass membrane protein</topology>
    </subcellularLocation>
</comment>
<evidence type="ECO:0000256" key="5">
    <source>
        <dbReference type="ARBA" id="ARBA00022989"/>
    </source>
</evidence>
<dbReference type="InterPro" id="IPR004089">
    <property type="entry name" value="MCPsignal_dom"/>
</dbReference>
<dbReference type="CDD" id="cd18774">
    <property type="entry name" value="PDC2_HK_sensor"/>
    <property type="match status" value="1"/>
</dbReference>
<dbReference type="SUPFAM" id="SSF58104">
    <property type="entry name" value="Methyl-accepting chemotaxis protein (MCP) signaling domain"/>
    <property type="match status" value="1"/>
</dbReference>
<dbReference type="GO" id="GO:0006935">
    <property type="term" value="P:chemotaxis"/>
    <property type="evidence" value="ECO:0007669"/>
    <property type="project" value="UniProtKB-KW"/>
</dbReference>
<evidence type="ECO:0000256" key="2">
    <source>
        <dbReference type="ARBA" id="ARBA00022475"/>
    </source>
</evidence>
<reference evidence="13 14" key="1">
    <citation type="submission" date="2019-09" db="EMBL/GenBank/DDBJ databases">
        <title>In-depth cultivation of the pig gut microbiome towards novel bacterial diversity and tailored functional studies.</title>
        <authorList>
            <person name="Wylensek D."/>
            <person name="Hitch T.C.A."/>
            <person name="Clavel T."/>
        </authorList>
    </citation>
    <scope>NUCLEOTIDE SEQUENCE [LARGE SCALE GENOMIC DNA]</scope>
    <source>
        <strain evidence="13 14">WCA3-693-APC-4?</strain>
    </source>
</reference>
<dbReference type="InterPro" id="IPR003660">
    <property type="entry name" value="HAMP_dom"/>
</dbReference>
<evidence type="ECO:0000259" key="12">
    <source>
        <dbReference type="PROSITE" id="PS50885"/>
    </source>
</evidence>
<dbReference type="GO" id="GO:0005886">
    <property type="term" value="C:plasma membrane"/>
    <property type="evidence" value="ECO:0007669"/>
    <property type="project" value="UniProtKB-SubCell"/>
</dbReference>
<dbReference type="Pfam" id="PF00015">
    <property type="entry name" value="MCPsignal"/>
    <property type="match status" value="1"/>
</dbReference>
<feature type="domain" description="Methyl-accepting transducer" evidence="11">
    <location>
        <begin position="358"/>
        <end position="588"/>
    </location>
</feature>
<dbReference type="PANTHER" id="PTHR32089:SF112">
    <property type="entry name" value="LYSOZYME-LIKE PROTEIN-RELATED"/>
    <property type="match status" value="1"/>
</dbReference>
<feature type="transmembrane region" description="Helical" evidence="10">
    <location>
        <begin position="253"/>
        <end position="276"/>
    </location>
</feature>
<dbReference type="SMART" id="SM00304">
    <property type="entry name" value="HAMP"/>
    <property type="match status" value="2"/>
</dbReference>
<keyword evidence="5 10" id="KW-1133">Transmembrane helix</keyword>
<dbReference type="Gene3D" id="1.10.8.500">
    <property type="entry name" value="HAMP domain in histidine kinase"/>
    <property type="match status" value="1"/>
</dbReference>
<comment type="caution">
    <text evidence="13">The sequence shown here is derived from an EMBL/GenBank/DDBJ whole genome shotgun (WGS) entry which is preliminary data.</text>
</comment>
<protein>
    <submittedName>
        <fullName evidence="13">Methyl-accepting chemotaxis protein</fullName>
    </submittedName>
</protein>
<evidence type="ECO:0000256" key="1">
    <source>
        <dbReference type="ARBA" id="ARBA00004651"/>
    </source>
</evidence>
<proteinExistence type="inferred from homology"/>
<dbReference type="CDD" id="cd06225">
    <property type="entry name" value="HAMP"/>
    <property type="match status" value="1"/>
</dbReference>
<dbReference type="Gene3D" id="1.10.287.950">
    <property type="entry name" value="Methyl-accepting chemotaxis protein"/>
    <property type="match status" value="1"/>
</dbReference>
<evidence type="ECO:0000256" key="9">
    <source>
        <dbReference type="PROSITE-ProRule" id="PRU00284"/>
    </source>
</evidence>
<dbReference type="InterPro" id="IPR033479">
    <property type="entry name" value="dCache_1"/>
</dbReference>
<organism evidence="13 14">
    <name type="scientific">Tissierella pigra</name>
    <dbReference type="NCBI Taxonomy" id="2607614"/>
    <lineage>
        <taxon>Bacteria</taxon>
        <taxon>Bacillati</taxon>
        <taxon>Bacillota</taxon>
        <taxon>Tissierellia</taxon>
        <taxon>Tissierellales</taxon>
        <taxon>Tissierellaceae</taxon>
        <taxon>Tissierella</taxon>
    </lineage>
</organism>
<keyword evidence="2" id="KW-1003">Cell membrane</keyword>
<evidence type="ECO:0000256" key="8">
    <source>
        <dbReference type="ARBA" id="ARBA00029447"/>
    </source>
</evidence>
<evidence type="ECO:0000256" key="7">
    <source>
        <dbReference type="ARBA" id="ARBA00023224"/>
    </source>
</evidence>
<evidence type="ECO:0000256" key="4">
    <source>
        <dbReference type="ARBA" id="ARBA00022692"/>
    </source>
</evidence>
<evidence type="ECO:0000256" key="6">
    <source>
        <dbReference type="ARBA" id="ARBA00023136"/>
    </source>
</evidence>
<dbReference type="Gene3D" id="3.30.450.20">
    <property type="entry name" value="PAS domain"/>
    <property type="match status" value="2"/>
</dbReference>
<keyword evidence="7 9" id="KW-0807">Transducer</keyword>
<evidence type="ECO:0000313" key="13">
    <source>
        <dbReference type="EMBL" id="MSU02041.1"/>
    </source>
</evidence>
<dbReference type="PANTHER" id="PTHR32089">
    <property type="entry name" value="METHYL-ACCEPTING CHEMOTAXIS PROTEIN MCPB"/>
    <property type="match status" value="1"/>
</dbReference>
<dbReference type="PROSITE" id="PS50111">
    <property type="entry name" value="CHEMOTAXIS_TRANSDUC_2"/>
    <property type="match status" value="1"/>
</dbReference>
<dbReference type="CDD" id="cd12913">
    <property type="entry name" value="PDC1_MCP_like"/>
    <property type="match status" value="1"/>
</dbReference>
<sequence>MFIKNLEKEINEKLILEANSAAKEMDKWIIEQKEFLNGIIETSIYDEVYDSDTMVSFLKRLTKQYSENVFYIGYDNKETYLGEDVDLPPDFDVRTRPWYVGAMSTEDFFITEPYIDTITGDMVITIAKQFETKSGRKGAMGMDILVNYLVDYVDSADYGEDSYAFLIDNNGSILTHPEDEFKPKEGNFSKIEDLLEGKIAGIIGLTGDEIKDRTIKDLDGTERLFFYGNIKEADWNVIIAISKDSTMGIIDTATLFTIIAAVAVILVSTVLVLSMANTITKPIVASVKIAENISNLDLSQKIEEKDLKRKDELGQMYQSFDLIIERLKVFMENMDDSVKVNYEVNRETVSKIYYLLGQAEDTSATTEELSAGMEESTATTLSINESVGEIEGALSDFAIKVEDGANASNEISIKADGLSEQFIQARSKSMDVYRDAKTEVERAIEASREVNKINVLSNAILEISEKTSLLSLNAAIEAARAGESGRGFAVVADEIRKLAEGSNSTVGEIQDVTDNITKAVERLIDGASVLVEFLEKDVTNDYDSMVHAITQYKEDGSYLSNIISDLSATAEELAATVNQITVSMNEVSTTVEESTIAATTIAEKNMNIVEGINDISSIIEKNEDISQKLEEIVSQVKF</sequence>
<dbReference type="AlphaFoldDB" id="A0A6N7XIY5"/>
<evidence type="ECO:0000256" key="10">
    <source>
        <dbReference type="SAM" id="Phobius"/>
    </source>
</evidence>